<sequence length="75" mass="8069">MNECPELDGPVLDAIDALSVTLHSAGPVVAAIELFDRQLAAMTRDDGACPEVALSRAHTARALLVELKRRIQAKF</sequence>
<dbReference type="PATRIC" id="fig|345309.4.peg.1107"/>
<dbReference type="AlphaFoldDB" id="A0A0F3KXF2"/>
<evidence type="ECO:0000313" key="1">
    <source>
        <dbReference type="EMBL" id="KJV34789.1"/>
    </source>
</evidence>
<keyword evidence="2" id="KW-1185">Reference proteome</keyword>
<dbReference type="EMBL" id="JZRB01000018">
    <property type="protein sequence ID" value="KJV34789.1"/>
    <property type="molecule type" value="Genomic_DNA"/>
</dbReference>
<gene>
    <name evidence="1" type="ORF">VI08_09385</name>
</gene>
<name>A0A0F3KXF2_9GAMM</name>
<dbReference type="Proteomes" id="UP000033651">
    <property type="component" value="Unassembled WGS sequence"/>
</dbReference>
<protein>
    <submittedName>
        <fullName evidence="1">Uncharacterized protein</fullName>
    </submittedName>
</protein>
<reference evidence="1 2" key="1">
    <citation type="submission" date="2015-03" db="EMBL/GenBank/DDBJ databases">
        <title>Draft genome sequence of Luteibacter yeojuensis strain SU11.</title>
        <authorList>
            <person name="Sulaiman J."/>
            <person name="Priya K."/>
            <person name="Chan K.-G."/>
        </authorList>
    </citation>
    <scope>NUCLEOTIDE SEQUENCE [LARGE SCALE GENOMIC DNA]</scope>
    <source>
        <strain evidence="1 2">SU11</strain>
    </source>
</reference>
<evidence type="ECO:0000313" key="2">
    <source>
        <dbReference type="Proteomes" id="UP000033651"/>
    </source>
</evidence>
<comment type="caution">
    <text evidence="1">The sequence shown here is derived from an EMBL/GenBank/DDBJ whole genome shotgun (WGS) entry which is preliminary data.</text>
</comment>
<proteinExistence type="predicted"/>
<organism evidence="1 2">
    <name type="scientific">Luteibacter yeojuensis</name>
    <dbReference type="NCBI Taxonomy" id="345309"/>
    <lineage>
        <taxon>Bacteria</taxon>
        <taxon>Pseudomonadati</taxon>
        <taxon>Pseudomonadota</taxon>
        <taxon>Gammaproteobacteria</taxon>
        <taxon>Lysobacterales</taxon>
        <taxon>Rhodanobacteraceae</taxon>
        <taxon>Luteibacter</taxon>
    </lineage>
</organism>
<accession>A0A0F3KXF2</accession>